<dbReference type="EMBL" id="JAJEQW010000019">
    <property type="protein sequence ID" value="MCC2243296.1"/>
    <property type="molecule type" value="Genomic_DNA"/>
</dbReference>
<dbReference type="InterPro" id="IPR029044">
    <property type="entry name" value="Nucleotide-diphossugar_trans"/>
</dbReference>
<evidence type="ECO:0000256" key="2">
    <source>
        <dbReference type="ARBA" id="ARBA00004787"/>
    </source>
</evidence>
<feature type="site" description="Positions MEP for the nucleophilic attack" evidence="7">
    <location>
        <position position="212"/>
    </location>
</feature>
<keyword evidence="4 7" id="KW-0808">Transferase</keyword>
<dbReference type="AlphaFoldDB" id="A0AAW4WKK2"/>
<dbReference type="SUPFAM" id="SSF53448">
    <property type="entry name" value="Nucleotide-diphospho-sugar transferases"/>
    <property type="match status" value="1"/>
</dbReference>
<dbReference type="PANTHER" id="PTHR32125:SF4">
    <property type="entry name" value="2-C-METHYL-D-ERYTHRITOL 4-PHOSPHATE CYTIDYLYLTRANSFERASE, CHLOROPLASTIC"/>
    <property type="match status" value="1"/>
</dbReference>
<dbReference type="PANTHER" id="PTHR32125">
    <property type="entry name" value="2-C-METHYL-D-ERYTHRITOL 4-PHOSPHATE CYTIDYLYLTRANSFERASE, CHLOROPLASTIC"/>
    <property type="match status" value="1"/>
</dbReference>
<keyword evidence="5 7" id="KW-0548">Nucleotidyltransferase</keyword>
<feature type="site" description="Transition state stabilizer" evidence="7">
    <location>
        <position position="23"/>
    </location>
</feature>
<dbReference type="CDD" id="cd02516">
    <property type="entry name" value="CDP-ME_synthetase"/>
    <property type="match status" value="1"/>
</dbReference>
<name>A0AAW4WKK2_9FIRM</name>
<organism evidence="8 9">
    <name type="scientific">Roseburia amylophila</name>
    <dbReference type="NCBI Taxonomy" id="2981794"/>
    <lineage>
        <taxon>Bacteria</taxon>
        <taxon>Bacillati</taxon>
        <taxon>Bacillota</taxon>
        <taxon>Clostridia</taxon>
        <taxon>Lachnospirales</taxon>
        <taxon>Lachnospiraceae</taxon>
        <taxon>Roseburia</taxon>
    </lineage>
</organism>
<protein>
    <recommendedName>
        <fullName evidence="7">2-C-methyl-D-erythritol 4-phosphate cytidylyltransferase</fullName>
        <ecNumber evidence="7">2.7.7.60</ecNumber>
    </recommendedName>
    <alternativeName>
        <fullName evidence="7">4-diphosphocytidyl-2C-methyl-D-erythritol synthase</fullName>
    </alternativeName>
    <alternativeName>
        <fullName evidence="7">MEP cytidylyltransferase</fullName>
        <shortName evidence="7">MCT</shortName>
    </alternativeName>
</protein>
<sequence length="237" mass="26672">MAKYTAIVLSAGKGSRMGSSVHKQYLLLCGRPVIYYTLKAFEESPVDEIVLVTGEGEEEYCRKEIVEKYKLHKVTKIVKGGKERYHSVFQGLSVCEHTDYVLIHDGARPFIEQEVIRHIMDEVQKKHACIAAVPVKDTIKKVDENGKVEDTPPRKSLYTVQTPQAFSYSLIYDSYQKMIADGREDVTDDAMVVEAYGKVPVYVIDGSYRNFKITTPEDLEMAEFMLNAGNPGKGVCS</sequence>
<dbReference type="InterPro" id="IPR018294">
    <property type="entry name" value="ISPD_synthase_CS"/>
</dbReference>
<feature type="site" description="Positions MEP for the nucleophilic attack" evidence="7">
    <location>
        <position position="154"/>
    </location>
</feature>
<dbReference type="EC" id="2.7.7.60" evidence="7"/>
<dbReference type="FunFam" id="3.90.550.10:FF:000003">
    <property type="entry name" value="2-C-methyl-D-erythritol 4-phosphate cytidylyltransferase"/>
    <property type="match status" value="1"/>
</dbReference>
<dbReference type="GO" id="GO:0050518">
    <property type="term" value="F:2-C-methyl-D-erythritol 4-phosphate cytidylyltransferase activity"/>
    <property type="evidence" value="ECO:0007669"/>
    <property type="project" value="UniProtKB-UniRule"/>
</dbReference>
<feature type="site" description="Transition state stabilizer" evidence="7">
    <location>
        <position position="16"/>
    </location>
</feature>
<evidence type="ECO:0000256" key="7">
    <source>
        <dbReference type="HAMAP-Rule" id="MF_00108"/>
    </source>
</evidence>
<comment type="pathway">
    <text evidence="2 7">Isoprenoid biosynthesis; isopentenyl diphosphate biosynthesis via DXP pathway; isopentenyl diphosphate from 1-deoxy-D-xylulose 5-phosphate: step 2/6.</text>
</comment>
<evidence type="ECO:0000313" key="9">
    <source>
        <dbReference type="Proteomes" id="UP001198893"/>
    </source>
</evidence>
<evidence type="ECO:0000313" key="8">
    <source>
        <dbReference type="EMBL" id="MCC2243296.1"/>
    </source>
</evidence>
<reference evidence="8" key="1">
    <citation type="submission" date="2021-10" db="EMBL/GenBank/DDBJ databases">
        <title>Anaerobic single-cell dispensing facilitates the cultivation of human gut bacteria.</title>
        <authorList>
            <person name="Afrizal A."/>
        </authorList>
    </citation>
    <scope>NUCLEOTIDE SEQUENCE</scope>
    <source>
        <strain evidence="8">CLA-AA-H204</strain>
    </source>
</reference>
<keyword evidence="6 7" id="KW-0414">Isoprene biosynthesis</keyword>
<comment type="similarity">
    <text evidence="3 7">Belongs to the IspD/TarI cytidylyltransferase family. IspD subfamily.</text>
</comment>
<evidence type="ECO:0000256" key="3">
    <source>
        <dbReference type="ARBA" id="ARBA00009789"/>
    </source>
</evidence>
<accession>A0AAW4WKK2</accession>
<proteinExistence type="inferred from homology"/>
<dbReference type="Pfam" id="PF01128">
    <property type="entry name" value="IspD"/>
    <property type="match status" value="1"/>
</dbReference>
<comment type="catalytic activity">
    <reaction evidence="1 7">
        <text>2-C-methyl-D-erythritol 4-phosphate + CTP + H(+) = 4-CDP-2-C-methyl-D-erythritol + diphosphate</text>
        <dbReference type="Rhea" id="RHEA:13429"/>
        <dbReference type="ChEBI" id="CHEBI:15378"/>
        <dbReference type="ChEBI" id="CHEBI:33019"/>
        <dbReference type="ChEBI" id="CHEBI:37563"/>
        <dbReference type="ChEBI" id="CHEBI:57823"/>
        <dbReference type="ChEBI" id="CHEBI:58262"/>
        <dbReference type="EC" id="2.7.7.60"/>
    </reaction>
</comment>
<dbReference type="InterPro" id="IPR001228">
    <property type="entry name" value="IspD"/>
</dbReference>
<comment type="caution">
    <text evidence="8">The sequence shown here is derived from an EMBL/GenBank/DDBJ whole genome shotgun (WGS) entry which is preliminary data.</text>
</comment>
<evidence type="ECO:0000256" key="5">
    <source>
        <dbReference type="ARBA" id="ARBA00022695"/>
    </source>
</evidence>
<evidence type="ECO:0000256" key="1">
    <source>
        <dbReference type="ARBA" id="ARBA00001282"/>
    </source>
</evidence>
<gene>
    <name evidence="7 8" type="primary">ispD</name>
    <name evidence="8" type="ORF">LKD47_13525</name>
</gene>
<dbReference type="Proteomes" id="UP001198893">
    <property type="component" value="Unassembled WGS sequence"/>
</dbReference>
<dbReference type="RefSeq" id="WP_227710759.1">
    <property type="nucleotide sequence ID" value="NZ_JAJEQW010000019.1"/>
</dbReference>
<evidence type="ECO:0000256" key="6">
    <source>
        <dbReference type="ARBA" id="ARBA00023229"/>
    </source>
</evidence>
<dbReference type="HAMAP" id="MF_00108">
    <property type="entry name" value="IspD"/>
    <property type="match status" value="1"/>
</dbReference>
<dbReference type="InterPro" id="IPR034683">
    <property type="entry name" value="IspD/TarI"/>
</dbReference>
<dbReference type="InterPro" id="IPR050088">
    <property type="entry name" value="IspD/TarI_cytidylyltransf_bact"/>
</dbReference>
<dbReference type="GO" id="GO:0019288">
    <property type="term" value="P:isopentenyl diphosphate biosynthetic process, methylerythritol 4-phosphate pathway"/>
    <property type="evidence" value="ECO:0007669"/>
    <property type="project" value="UniProtKB-UniRule"/>
</dbReference>
<dbReference type="Gene3D" id="3.90.550.10">
    <property type="entry name" value="Spore Coat Polysaccharide Biosynthesis Protein SpsA, Chain A"/>
    <property type="match status" value="1"/>
</dbReference>
<dbReference type="PROSITE" id="PS01295">
    <property type="entry name" value="ISPD"/>
    <property type="match status" value="1"/>
</dbReference>
<comment type="function">
    <text evidence="7">Catalyzes the formation of 4-diphosphocytidyl-2-C-methyl-D-erythritol from CTP and 2-C-methyl-D-erythritol 4-phosphate (MEP).</text>
</comment>
<dbReference type="NCBIfam" id="TIGR00453">
    <property type="entry name" value="ispD"/>
    <property type="match status" value="1"/>
</dbReference>
<evidence type="ECO:0000256" key="4">
    <source>
        <dbReference type="ARBA" id="ARBA00022679"/>
    </source>
</evidence>